<dbReference type="AlphaFoldDB" id="A0A6S6THW5"/>
<dbReference type="EMBL" id="CACVAP010000080">
    <property type="protein sequence ID" value="CAA6815052.1"/>
    <property type="molecule type" value="Genomic_DNA"/>
</dbReference>
<sequence>MKTKKSFNRQRMYITAQKFVKAKSFSGLILFTAAITAMIIANSPLAHYYFSLLKANFFIGFSSFTFSMDVKHLVNDGLMTLFFLLAGLEIKREISVGQLSSFKSASFPVFGAIGGMLIPAGIYILFNYNGQIQGFGVPMATDIAFALGILLLLGNRIPIALKLFLVTLAVADDLGAVVVIALFYTESLNWMGISLSLITLVIMMILNRKGVKALLPYMILGLFLWHWFHISGIHASVSGILLAFIIPLTPAIDTSAFLKRLKLRLNYFESLEQTRTEKLLTHKQIGALDIMGHTYSSVQAPLVRLEHNLIPISAFLVMPVFAFFNAGVTLSSVSLSLFHPVSLGIILGLTIGKPLGIFGTVYLMDYLGFSKKPNSLRWVDIFGASLLAGVGFTMSIFVGDIAFSSLELINLAKLSIIISSIISGLLGAIWLIKTISIKN</sequence>
<evidence type="ECO:0000256" key="6">
    <source>
        <dbReference type="ARBA" id="ARBA00023136"/>
    </source>
</evidence>
<keyword evidence="5 7" id="KW-1133">Transmembrane helix</keyword>
<evidence type="ECO:0000256" key="4">
    <source>
        <dbReference type="ARBA" id="ARBA00022692"/>
    </source>
</evidence>
<dbReference type="GO" id="GO:0005886">
    <property type="term" value="C:plasma membrane"/>
    <property type="evidence" value="ECO:0007669"/>
    <property type="project" value="UniProtKB-SubCell"/>
</dbReference>
<feature type="transmembrane region" description="Helical" evidence="7">
    <location>
        <begin position="213"/>
        <end position="230"/>
    </location>
</feature>
<feature type="transmembrane region" description="Helical" evidence="7">
    <location>
        <begin position="28"/>
        <end position="50"/>
    </location>
</feature>
<feature type="transmembrane region" description="Helical" evidence="7">
    <location>
        <begin position="160"/>
        <end position="184"/>
    </location>
</feature>
<comment type="function">
    <text evidence="7">Na(+)/H(+) antiporter that extrudes sodium in exchange for external protons.</text>
</comment>
<comment type="similarity">
    <text evidence="7">Belongs to the NhaA Na(+)/H(+) (TC 2.A.33) antiporter family.</text>
</comment>
<evidence type="ECO:0000256" key="2">
    <source>
        <dbReference type="ARBA" id="ARBA00022475"/>
    </source>
</evidence>
<comment type="catalytic activity">
    <reaction evidence="7">
        <text>Na(+)(in) + 2 H(+)(out) = Na(+)(out) + 2 H(+)(in)</text>
        <dbReference type="Rhea" id="RHEA:29251"/>
        <dbReference type="ChEBI" id="CHEBI:15378"/>
        <dbReference type="ChEBI" id="CHEBI:29101"/>
    </reaction>
</comment>
<dbReference type="GO" id="GO:0015385">
    <property type="term" value="F:sodium:proton antiporter activity"/>
    <property type="evidence" value="ECO:0007669"/>
    <property type="project" value="UniProtKB-UniRule"/>
</dbReference>
<protein>
    <recommendedName>
        <fullName evidence="7">Na(+)/H(+) antiporter NhaA</fullName>
    </recommendedName>
    <alternativeName>
        <fullName evidence="7">Sodium/proton antiporter NhaA</fullName>
    </alternativeName>
</protein>
<dbReference type="InterPro" id="IPR023171">
    <property type="entry name" value="Na/H_antiporter_dom_sf"/>
</dbReference>
<comment type="subcellular location">
    <subcellularLocation>
        <location evidence="1">Cell inner membrane</location>
        <topology evidence="1">Multi-pass membrane protein</topology>
    </subcellularLocation>
    <subcellularLocation>
        <location evidence="7">Cell membrane</location>
        <topology evidence="7">Multi-pass membrane protein</topology>
    </subcellularLocation>
</comment>
<keyword evidence="3" id="KW-0997">Cell inner membrane</keyword>
<feature type="transmembrane region" description="Helical" evidence="7">
    <location>
        <begin position="376"/>
        <end position="399"/>
    </location>
</feature>
<gene>
    <name evidence="7" type="primary">nhaA</name>
    <name evidence="8" type="ORF">HELGO_WM21792</name>
</gene>
<accession>A0A6S6THW5</accession>
<keyword evidence="7" id="KW-0915">Sodium</keyword>
<reference evidence="8" key="1">
    <citation type="submission" date="2020-01" db="EMBL/GenBank/DDBJ databases">
        <authorList>
            <person name="Meier V. D."/>
            <person name="Meier V D."/>
        </authorList>
    </citation>
    <scope>NUCLEOTIDE SEQUENCE</scope>
    <source>
        <strain evidence="8">HLG_WM_MAG_06</strain>
    </source>
</reference>
<feature type="transmembrane region" description="Helical" evidence="7">
    <location>
        <begin position="132"/>
        <end position="153"/>
    </location>
</feature>
<feature type="transmembrane region" description="Helical" evidence="7">
    <location>
        <begin position="411"/>
        <end position="432"/>
    </location>
</feature>
<evidence type="ECO:0000256" key="5">
    <source>
        <dbReference type="ARBA" id="ARBA00022989"/>
    </source>
</evidence>
<feature type="transmembrane region" description="Helical" evidence="7">
    <location>
        <begin position="190"/>
        <end position="206"/>
    </location>
</feature>
<keyword evidence="7" id="KW-0406">Ion transport</keyword>
<dbReference type="PANTHER" id="PTHR30341:SF0">
    <property type="entry name" value="NA(+)_H(+) ANTIPORTER NHAA"/>
    <property type="match status" value="1"/>
</dbReference>
<dbReference type="Pfam" id="PF06965">
    <property type="entry name" value="Na_H_antiport_1"/>
    <property type="match status" value="1"/>
</dbReference>
<evidence type="ECO:0000256" key="1">
    <source>
        <dbReference type="ARBA" id="ARBA00004429"/>
    </source>
</evidence>
<feature type="transmembrane region" description="Helical" evidence="7">
    <location>
        <begin position="341"/>
        <end position="364"/>
    </location>
</feature>
<keyword evidence="7" id="KW-0739">Sodium transport</keyword>
<dbReference type="GO" id="GO:0006885">
    <property type="term" value="P:regulation of pH"/>
    <property type="evidence" value="ECO:0007669"/>
    <property type="project" value="UniProtKB-UniRule"/>
</dbReference>
<keyword evidence="7" id="KW-0050">Antiport</keyword>
<evidence type="ECO:0000256" key="3">
    <source>
        <dbReference type="ARBA" id="ARBA00022519"/>
    </source>
</evidence>
<dbReference type="Gene3D" id="1.20.1530.10">
    <property type="entry name" value="Na+/H+ antiporter like domain"/>
    <property type="match status" value="1"/>
</dbReference>
<proteinExistence type="inferred from homology"/>
<evidence type="ECO:0000256" key="7">
    <source>
        <dbReference type="HAMAP-Rule" id="MF_01844"/>
    </source>
</evidence>
<dbReference type="HAMAP" id="MF_01844">
    <property type="entry name" value="NhaA"/>
    <property type="match status" value="1"/>
</dbReference>
<keyword evidence="2 7" id="KW-1003">Cell membrane</keyword>
<feature type="transmembrane region" description="Helical" evidence="7">
    <location>
        <begin position="314"/>
        <end position="335"/>
    </location>
</feature>
<name>A0A6S6THW5_9BACT</name>
<evidence type="ECO:0000313" key="8">
    <source>
        <dbReference type="EMBL" id="CAA6815052.1"/>
    </source>
</evidence>
<dbReference type="InterPro" id="IPR004670">
    <property type="entry name" value="NhaA"/>
</dbReference>
<keyword evidence="6 7" id="KW-0472">Membrane</keyword>
<dbReference type="NCBIfam" id="TIGR00773">
    <property type="entry name" value="NhaA"/>
    <property type="match status" value="1"/>
</dbReference>
<organism evidence="8">
    <name type="scientific">uncultured Sulfurovum sp</name>
    <dbReference type="NCBI Taxonomy" id="269237"/>
    <lineage>
        <taxon>Bacteria</taxon>
        <taxon>Pseudomonadati</taxon>
        <taxon>Campylobacterota</taxon>
        <taxon>Epsilonproteobacteria</taxon>
        <taxon>Campylobacterales</taxon>
        <taxon>Sulfurovaceae</taxon>
        <taxon>Sulfurovum</taxon>
        <taxon>environmental samples</taxon>
    </lineage>
</organism>
<dbReference type="PANTHER" id="PTHR30341">
    <property type="entry name" value="SODIUM ION/PROTON ANTIPORTER NHAA-RELATED"/>
    <property type="match status" value="1"/>
</dbReference>
<keyword evidence="7" id="KW-0813">Transport</keyword>
<feature type="transmembrane region" description="Helical" evidence="7">
    <location>
        <begin position="236"/>
        <end position="258"/>
    </location>
</feature>
<keyword evidence="4 7" id="KW-0812">Transmembrane</keyword>
<feature type="transmembrane region" description="Helical" evidence="7">
    <location>
        <begin position="109"/>
        <end position="126"/>
    </location>
</feature>